<name>A0A060S5K5_PYCCI</name>
<dbReference type="AlphaFoldDB" id="A0A060S5K5"/>
<keyword evidence="2" id="KW-1185">Reference proteome</keyword>
<gene>
    <name evidence="1" type="ORF">BN946_scf184687.g7</name>
</gene>
<evidence type="ECO:0000313" key="2">
    <source>
        <dbReference type="Proteomes" id="UP000029665"/>
    </source>
</evidence>
<comment type="caution">
    <text evidence="1">The sequence shown here is derived from an EMBL/GenBank/DDBJ whole genome shotgun (WGS) entry which is preliminary data.</text>
</comment>
<evidence type="ECO:0000313" key="1">
    <source>
        <dbReference type="EMBL" id="CDO69722.1"/>
    </source>
</evidence>
<protein>
    <submittedName>
        <fullName evidence="1">Uncharacterized protein</fullName>
    </submittedName>
</protein>
<reference evidence="1" key="1">
    <citation type="submission" date="2014-01" db="EMBL/GenBank/DDBJ databases">
        <title>The genome of the white-rot fungus Pycnoporus cinnabarinus: a basidiomycete model with a versatile arsenal for lignocellulosic biomass breakdown.</title>
        <authorList>
            <person name="Levasseur A."/>
            <person name="Lomascolo A."/>
            <person name="Ruiz-Duenas F.J."/>
            <person name="Uzan E."/>
            <person name="Piumi F."/>
            <person name="Kues U."/>
            <person name="Ram A.F.J."/>
            <person name="Murat C."/>
            <person name="Haon M."/>
            <person name="Benoit I."/>
            <person name="Arfi Y."/>
            <person name="Chevret D."/>
            <person name="Drula E."/>
            <person name="Kwon M.J."/>
            <person name="Gouret P."/>
            <person name="Lesage-Meessen L."/>
            <person name="Lombard V."/>
            <person name="Mariette J."/>
            <person name="Noirot C."/>
            <person name="Park J."/>
            <person name="Patyshakuliyeva A."/>
            <person name="Wieneger R.A.B."/>
            <person name="Wosten H.A.B."/>
            <person name="Martin F."/>
            <person name="Coutinho P.M."/>
            <person name="de Vries R."/>
            <person name="Martinez A.T."/>
            <person name="Klopp C."/>
            <person name="Pontarotti P."/>
            <person name="Henrissat B."/>
            <person name="Record E."/>
        </authorList>
    </citation>
    <scope>NUCLEOTIDE SEQUENCE [LARGE SCALE GENOMIC DNA]</scope>
    <source>
        <strain evidence="1">BRFM137</strain>
    </source>
</reference>
<dbReference type="STRING" id="5643.A0A060S5K5"/>
<proteinExistence type="predicted"/>
<sequence>MAERHASISRTATAEKNNDRLFPIFQKNLSSDNLLEFATTAEKLAGWLSRDKAYYPKARPMILMLLEVRPHRP</sequence>
<dbReference type="EMBL" id="CCBP010000053">
    <property type="protein sequence ID" value="CDO69722.1"/>
    <property type="molecule type" value="Genomic_DNA"/>
</dbReference>
<dbReference type="OrthoDB" id="3040699at2759"/>
<dbReference type="HOGENOM" id="CLU_2706046_0_0_1"/>
<accession>A0A060S5K5</accession>
<dbReference type="Proteomes" id="UP000029665">
    <property type="component" value="Unassembled WGS sequence"/>
</dbReference>
<organism evidence="1 2">
    <name type="scientific">Pycnoporus cinnabarinus</name>
    <name type="common">Cinnabar-red polypore</name>
    <name type="synonym">Trametes cinnabarina</name>
    <dbReference type="NCBI Taxonomy" id="5643"/>
    <lineage>
        <taxon>Eukaryota</taxon>
        <taxon>Fungi</taxon>
        <taxon>Dikarya</taxon>
        <taxon>Basidiomycota</taxon>
        <taxon>Agaricomycotina</taxon>
        <taxon>Agaricomycetes</taxon>
        <taxon>Polyporales</taxon>
        <taxon>Polyporaceae</taxon>
        <taxon>Trametes</taxon>
    </lineage>
</organism>